<accession>A0A1D7U2Q5</accession>
<dbReference type="AlphaFoldDB" id="A0A1D7U2Q5"/>
<dbReference type="KEGG" id="bvv:BHK69_15430"/>
<dbReference type="OrthoDB" id="8689135at2"/>
<evidence type="ECO:0000313" key="1">
    <source>
        <dbReference type="EMBL" id="AOO81659.1"/>
    </source>
</evidence>
<dbReference type="RefSeq" id="WP_069690870.1">
    <property type="nucleotide sequence ID" value="NZ_CP017147.1"/>
</dbReference>
<name>A0A1D7U2Q5_9HYPH</name>
<reference evidence="1 2" key="1">
    <citation type="journal article" date="2015" name="Antonie Van Leeuwenhoek">
        <title>Bosea vaviloviae sp. nov., a new species of slow-growing rhizobia isolated from nodules of the relict species Vavilovia formosa (Stev.) Fed.</title>
        <authorList>
            <person name="Safronova V.I."/>
            <person name="Kuznetsova I.G."/>
            <person name="Sazanova A.L."/>
            <person name="Kimeklis A.K."/>
            <person name="Belimov A.A."/>
            <person name="Andronov E.E."/>
            <person name="Pinaev A.G."/>
            <person name="Chizhevskaya E.P."/>
            <person name="Pukhaev A.R."/>
            <person name="Popov K.P."/>
            <person name="Willems A."/>
            <person name="Tikhonovich I.A."/>
        </authorList>
    </citation>
    <scope>NUCLEOTIDE SEQUENCE [LARGE SCALE GENOMIC DNA]</scope>
    <source>
        <strain evidence="1 2">Vaf18</strain>
    </source>
</reference>
<dbReference type="Proteomes" id="UP000094969">
    <property type="component" value="Chromosome"/>
</dbReference>
<sequence>MTVGPAVAFVRYDETGAVTEWGRMALGVIERQRQAGARIIAGGGGPDFYVDLETREVRPKQDNPAWLDGMTLRDVPVPATIVIGRTAYEGEDAVVELEFSLPGTYAIEVRSLRQLTKTFEVKTSEVTT</sequence>
<protein>
    <submittedName>
        <fullName evidence="1">Uncharacterized protein</fullName>
    </submittedName>
</protein>
<gene>
    <name evidence="1" type="ORF">BHK69_15430</name>
</gene>
<dbReference type="STRING" id="1526658.BHK69_15430"/>
<keyword evidence="2" id="KW-1185">Reference proteome</keyword>
<dbReference type="EMBL" id="CP017147">
    <property type="protein sequence ID" value="AOO81659.1"/>
    <property type="molecule type" value="Genomic_DNA"/>
</dbReference>
<evidence type="ECO:0000313" key="2">
    <source>
        <dbReference type="Proteomes" id="UP000094969"/>
    </source>
</evidence>
<organism evidence="1 2">
    <name type="scientific">Bosea vaviloviae</name>
    <dbReference type="NCBI Taxonomy" id="1526658"/>
    <lineage>
        <taxon>Bacteria</taxon>
        <taxon>Pseudomonadati</taxon>
        <taxon>Pseudomonadota</taxon>
        <taxon>Alphaproteobacteria</taxon>
        <taxon>Hyphomicrobiales</taxon>
        <taxon>Boseaceae</taxon>
        <taxon>Bosea</taxon>
    </lineage>
</organism>
<proteinExistence type="predicted"/>